<dbReference type="GO" id="GO:0005634">
    <property type="term" value="C:nucleus"/>
    <property type="evidence" value="ECO:0007669"/>
    <property type="project" value="TreeGrafter"/>
</dbReference>
<dbReference type="PROSITE" id="PS50235">
    <property type="entry name" value="USP_3"/>
    <property type="match status" value="1"/>
</dbReference>
<dbReference type="PROSITE" id="PS00972">
    <property type="entry name" value="USP_1"/>
    <property type="match status" value="1"/>
</dbReference>
<sequence>MGDVSQRYIDIIKTHIKKIERDDSINISEIIDLKMELENVNINVFDKQFANFYINESFPIIFAFIRNEEVILVEIFYNIFIELCIRYYSIVSLESKKLFFSIINDFPSIKLKFKKKFHEVIGMYTRSDQLSLIQSCGIYDYEIIEPFLSPNNVIEFNEIIPFIEHGLSSDPINFFKKLLELTKNNTLRKVVINFIINKVTLTEEMKQMIRMYKPNSVECVQLLNLGGDQCATTINSLLTDEAIEINYQTIGTLNVNRTSQLFILLYQRLVENSQKRKKTYSLLFILKSIVLSLEKECNFDGIDILIFLQLIQEVIYQECKEVQMEVLRYCLQAIKLYININIEDCFEYINELWILLVDTIAISFKDLIISFFCNILNTPNEVLLEYEIVAFSDKITEENKSIFDSTNGIDLIILLIEKIYKLEKKENYYNTIESLESLEWLNVLKKIMKNLQSPTAIVKSEKFFKEILFNAKREDAYKTLMNWIKEDPQIYYLRILQLLLRNEENHHQSIGKQKLEYTVLYNGKEYNVIGERDSTIEEILSQINGITELNGIDTLLTQQKITKKSTLGELNIPLTEILHVVNVNIKEKLSNLKSKQVIDQKPIEQISQSDVNKLMEVCEVSNELATKALQMYHSLDKAMSQLLENKKDIELELNKDLSKIKFKGIDLSFMKKKVEHNSLVDFVIQQEDIKELFSIYDNGNQSIKQIIWFILMRLPTIISIKNEVKLLKEGKDIKKKGSELIYFLQTIEQEEEINNYCIEWIFKYLDEINSIEGIDLIGKIYGKYCQSNKESNNDYFEIIEKCVICIEKNAGSQESLSILESIMKMINSIEGSEHFLDGERLYLVLKNIIQSNQSNIEMQCIIPKISKLVIESLIKNNTFDTFLNKVISHLFTINQLKESTILSQWYLILCELSKILQQHKIHKNIVIQLIQNCKEIINFCNENFTHKEIRLPFCIKILEILIEYLTDNEIITISNTLIQKYIEDISIVSYPSRHAVIHFFNFMKVNKQNIFDTLIDIIYKKHPKKIVPLNELSSQDEHRHGHVGFYNHGATCYINSALQQLYNMKIFRDNILEINCDELKINSNKLKKNSISNSQNITILTNKNKRNLDKYNVYVTNKMEEEEEDFIDYSKDLAIEVIRQLQILFTEMSIGSKKTYSTIQLIESIQNYKHRNDLITIQHDTNDFINLLFDCIEEALKGSQIFDCFTCKFDDVISSLDKNVPYRKTHESESRELFLPLRMSVELSLESFFREEVFNGENMIKTDDGKYIVAIKQNKLKNAPQYLLLQLNRFSIASDHFSTIKNNEECSFNEIINLSQYGCNQEYQLIGVIVHIGSANAGHYFSFIKNEEGWLECNDSHVCSVPFNRVKEAGIGGGNKSSGYIFVYSRINKEENENIVGIKLNPSIEEERIEMLSDIIYNDVELLKVSIGSEMNLFVCTFILNIINLSREDLFDLIDPLLIELKENGKNIYANDVMKQIDITKCIIKNQSERSRIRVVYLCKWFIKNGSNQNVILFVKQMSNLISESTNNIYCLKQFFIILYYCFKSSKEVEEFMLKNNIIKELIKYIEGLTGNDIFNENYLPDLSSFMKLLTKTICKASLSNDGEIQLTKEIKENLLEEPIFTRMSQQPIKYISKILQCICQNNYTISLKLANKIKNQINEMKYSGHQRISYDILNLLKTTVLMDDLYNLLRSYFILNNIETVTISPFVPIETNEMKNGILTKIIEVNPINTSIISTVVDLSKNENADNVREVLFEMNHVLEDMAIHLLKLLKEKYSSQIQQTQIQITSSENIFLQLLKALTMQKFYSFLYTSKEPICKDLIRLIELFKLRYNYLKKSSNEDKILCELIQLKKSSIAPSD</sequence>
<evidence type="ECO:0000313" key="2">
    <source>
        <dbReference type="EMBL" id="EMH73401.1"/>
    </source>
</evidence>
<dbReference type="GO" id="GO:0016579">
    <property type="term" value="P:protein deubiquitination"/>
    <property type="evidence" value="ECO:0007669"/>
    <property type="project" value="InterPro"/>
</dbReference>
<dbReference type="VEuPathDB" id="AmoebaDB:EHI8A_123610"/>
<evidence type="ECO:0000313" key="3">
    <source>
        <dbReference type="Proteomes" id="UP000030781"/>
    </source>
</evidence>
<dbReference type="GO" id="GO:0004843">
    <property type="term" value="F:cysteine-type deubiquitinase activity"/>
    <property type="evidence" value="ECO:0007669"/>
    <property type="project" value="InterPro"/>
</dbReference>
<dbReference type="InterPro" id="IPR050164">
    <property type="entry name" value="Peptidase_C19"/>
</dbReference>
<dbReference type="InterPro" id="IPR018200">
    <property type="entry name" value="USP_CS"/>
</dbReference>
<dbReference type="Pfam" id="PF00443">
    <property type="entry name" value="UCH"/>
    <property type="match status" value="1"/>
</dbReference>
<gene>
    <name evidence="2" type="ORF">EHI8A_123610</name>
</gene>
<dbReference type="Proteomes" id="UP000030781">
    <property type="component" value="Unassembled WGS sequence"/>
</dbReference>
<dbReference type="PROSITE" id="PS00973">
    <property type="entry name" value="USP_2"/>
    <property type="match status" value="1"/>
</dbReference>
<dbReference type="GO" id="GO:0005829">
    <property type="term" value="C:cytosol"/>
    <property type="evidence" value="ECO:0007669"/>
    <property type="project" value="TreeGrafter"/>
</dbReference>
<dbReference type="SUPFAM" id="SSF54001">
    <property type="entry name" value="Cysteine proteinases"/>
    <property type="match status" value="1"/>
</dbReference>
<proteinExistence type="predicted"/>
<organism evidence="2 3">
    <name type="scientific">Entamoeba histolytica HM-1:IMSS-B</name>
    <dbReference type="NCBI Taxonomy" id="885319"/>
    <lineage>
        <taxon>Eukaryota</taxon>
        <taxon>Amoebozoa</taxon>
        <taxon>Evosea</taxon>
        <taxon>Archamoebae</taxon>
        <taxon>Mastigamoebida</taxon>
        <taxon>Entamoebidae</taxon>
        <taxon>Entamoeba</taxon>
    </lineage>
</organism>
<dbReference type="PANTHER" id="PTHR24006:SF827">
    <property type="entry name" value="UBIQUITIN CARBOXYL-TERMINAL HYDROLASE 34"/>
    <property type="match status" value="1"/>
</dbReference>
<reference evidence="2 3" key="1">
    <citation type="submission" date="2013-01" db="EMBL/GenBank/DDBJ databases">
        <authorList>
            <person name="Hannick L."/>
            <person name="Zafar N."/>
            <person name="Lorenzi H."/>
            <person name="Ali I.A."/>
            <person name="Petri W.P."/>
            <person name="Caler E."/>
        </authorList>
    </citation>
    <scope>NUCLEOTIDE SEQUENCE [LARGE SCALE GENOMIC DNA]</scope>
    <source>
        <strain evidence="3">HM3:IMSS-B</strain>
    </source>
</reference>
<protein>
    <submittedName>
        <fullName evidence="2">Ubiquitin carboxyl-terminal hydrolase domain containing protein</fullName>
    </submittedName>
</protein>
<dbReference type="PANTHER" id="PTHR24006">
    <property type="entry name" value="UBIQUITIN CARBOXYL-TERMINAL HYDROLASE"/>
    <property type="match status" value="1"/>
</dbReference>
<evidence type="ECO:0000259" key="1">
    <source>
        <dbReference type="PROSITE" id="PS50235"/>
    </source>
</evidence>
<dbReference type="InterPro" id="IPR038765">
    <property type="entry name" value="Papain-like_cys_pep_sf"/>
</dbReference>
<keyword evidence="2" id="KW-0378">Hydrolase</keyword>
<dbReference type="Gene3D" id="3.90.70.10">
    <property type="entry name" value="Cysteine proteinases"/>
    <property type="match status" value="1"/>
</dbReference>
<name>M3UJQ2_ENTH1</name>
<dbReference type="InterPro" id="IPR028889">
    <property type="entry name" value="USP"/>
</dbReference>
<dbReference type="InterPro" id="IPR001394">
    <property type="entry name" value="Peptidase_C19_UCH"/>
</dbReference>
<dbReference type="OrthoDB" id="289038at2759"/>
<accession>M3UJQ2</accession>
<dbReference type="EMBL" id="KB611290">
    <property type="protein sequence ID" value="EMH73401.1"/>
    <property type="molecule type" value="Genomic_DNA"/>
</dbReference>
<feature type="domain" description="USP" evidence="1">
    <location>
        <begin position="1043"/>
        <end position="1387"/>
    </location>
</feature>